<accession>A0A5D0XN92</accession>
<keyword evidence="4" id="KW-1185">Reference proteome</keyword>
<keyword evidence="2" id="KW-0812">Transmembrane</keyword>
<keyword evidence="2" id="KW-0472">Membrane</keyword>
<evidence type="ECO:0000313" key="3">
    <source>
        <dbReference type="EMBL" id="TYC97913.1"/>
    </source>
</evidence>
<feature type="transmembrane region" description="Helical" evidence="2">
    <location>
        <begin position="115"/>
        <end position="138"/>
    </location>
</feature>
<feature type="transmembrane region" description="Helical" evidence="2">
    <location>
        <begin position="59"/>
        <end position="79"/>
    </location>
</feature>
<dbReference type="Proteomes" id="UP000323410">
    <property type="component" value="Unassembled WGS sequence"/>
</dbReference>
<feature type="region of interest" description="Disordered" evidence="1">
    <location>
        <begin position="7"/>
        <end position="41"/>
    </location>
</feature>
<dbReference type="GO" id="GO:0140359">
    <property type="term" value="F:ABC-type transporter activity"/>
    <property type="evidence" value="ECO:0007669"/>
    <property type="project" value="InterPro"/>
</dbReference>
<protein>
    <submittedName>
        <fullName evidence="3">ABC transporter permease subunit</fullName>
    </submittedName>
</protein>
<feature type="transmembrane region" description="Helical" evidence="2">
    <location>
        <begin position="159"/>
        <end position="188"/>
    </location>
</feature>
<comment type="caution">
    <text evidence="3">The sequence shown here is derived from an EMBL/GenBank/DDBJ whole genome shotgun (WGS) entry which is preliminary data.</text>
</comment>
<evidence type="ECO:0000256" key="2">
    <source>
        <dbReference type="SAM" id="Phobius"/>
    </source>
</evidence>
<organism evidence="3 4">
    <name type="scientific">Arthrobacter echini</name>
    <dbReference type="NCBI Taxonomy" id="1529066"/>
    <lineage>
        <taxon>Bacteria</taxon>
        <taxon>Bacillati</taxon>
        <taxon>Actinomycetota</taxon>
        <taxon>Actinomycetes</taxon>
        <taxon>Micrococcales</taxon>
        <taxon>Micrococcaceae</taxon>
        <taxon>Arthrobacter</taxon>
    </lineage>
</organism>
<name>A0A5D0XN92_9MICC</name>
<feature type="transmembrane region" description="Helical" evidence="2">
    <location>
        <begin position="275"/>
        <end position="296"/>
    </location>
</feature>
<dbReference type="EMBL" id="VSLD01000006">
    <property type="protein sequence ID" value="TYC97913.1"/>
    <property type="molecule type" value="Genomic_DNA"/>
</dbReference>
<gene>
    <name evidence="3" type="ORF">FQ377_11910</name>
</gene>
<keyword evidence="2" id="KW-1133">Transmembrane helix</keyword>
<dbReference type="Pfam" id="PF12679">
    <property type="entry name" value="ABC2_membrane_2"/>
    <property type="match status" value="1"/>
</dbReference>
<evidence type="ECO:0000313" key="4">
    <source>
        <dbReference type="Proteomes" id="UP000323410"/>
    </source>
</evidence>
<dbReference type="GO" id="GO:0005886">
    <property type="term" value="C:plasma membrane"/>
    <property type="evidence" value="ECO:0007669"/>
    <property type="project" value="UniProtKB-SubCell"/>
</dbReference>
<reference evidence="3 4" key="1">
    <citation type="submission" date="2019-08" db="EMBL/GenBank/DDBJ databases">
        <title>Genone of Arthrobacter echini P9.</title>
        <authorList>
            <person name="Bowman J.P."/>
        </authorList>
    </citation>
    <scope>NUCLEOTIDE SEQUENCE [LARGE SCALE GENOMIC DNA]</scope>
    <source>
        <strain evidence="3 4">P9</strain>
    </source>
</reference>
<dbReference type="AlphaFoldDB" id="A0A5D0XN92"/>
<evidence type="ECO:0000256" key="1">
    <source>
        <dbReference type="SAM" id="MobiDB-lite"/>
    </source>
</evidence>
<feature type="transmembrane region" description="Helical" evidence="2">
    <location>
        <begin position="194"/>
        <end position="220"/>
    </location>
</feature>
<feature type="compositionally biased region" description="Basic residues" evidence="1">
    <location>
        <begin position="29"/>
        <end position="41"/>
    </location>
</feature>
<dbReference type="OrthoDB" id="5142620at2"/>
<sequence>MRWSICTPGTRISRRSSWPSTVPTIPPPRCHRPGPRQHRRPGRDAMFAEVLRHESRQRAVPTGVLGGTLAVFTFFGLAVSGSLGSALDSLTASMPEALTAFIGGDSPGGYVVGEIFTLMAPIALVAYGIIAGAGLFAGEEREGTMAVLSAQPVTRRSLLLAKACSLLLSLVVIAGLFWGGMTVAALVFDSELTAGALAAGSTHLVMLALAFAAVALAVGAATGRPELASGTAGGLAVISYLTSAMLPLAGLEQWARLSPWHYALGSDPLRNGIDLSHLGAFAAIIVVALVAGLVAVNRRDLKG</sequence>
<feature type="transmembrane region" description="Helical" evidence="2">
    <location>
        <begin position="232"/>
        <end position="255"/>
    </location>
</feature>
<proteinExistence type="predicted"/>